<protein>
    <submittedName>
        <fullName evidence="1">Uncharacterized protein</fullName>
    </submittedName>
</protein>
<reference evidence="1" key="1">
    <citation type="journal article" date="2023" name="Science">
        <title>Genome structures resolve the early diversification of teleost fishes.</title>
        <authorList>
            <person name="Parey E."/>
            <person name="Louis A."/>
            <person name="Montfort J."/>
            <person name="Bouchez O."/>
            <person name="Roques C."/>
            <person name="Iampietro C."/>
            <person name="Lluch J."/>
            <person name="Castinel A."/>
            <person name="Donnadieu C."/>
            <person name="Desvignes T."/>
            <person name="Floi Bucao C."/>
            <person name="Jouanno E."/>
            <person name="Wen M."/>
            <person name="Mejri S."/>
            <person name="Dirks R."/>
            <person name="Jansen H."/>
            <person name="Henkel C."/>
            <person name="Chen W.J."/>
            <person name="Zahm M."/>
            <person name="Cabau C."/>
            <person name="Klopp C."/>
            <person name="Thompson A.W."/>
            <person name="Robinson-Rechavi M."/>
            <person name="Braasch I."/>
            <person name="Lecointre G."/>
            <person name="Bobe J."/>
            <person name="Postlethwait J.H."/>
            <person name="Berthelot C."/>
            <person name="Roest Crollius H."/>
            <person name="Guiguen Y."/>
        </authorList>
    </citation>
    <scope>NUCLEOTIDE SEQUENCE</scope>
    <source>
        <strain evidence="1">NC1722</strain>
    </source>
</reference>
<dbReference type="Proteomes" id="UP001221898">
    <property type="component" value="Unassembled WGS sequence"/>
</dbReference>
<accession>A0AAD7W7D1</accession>
<name>A0AAD7W7D1_9TELE</name>
<evidence type="ECO:0000313" key="2">
    <source>
        <dbReference type="Proteomes" id="UP001221898"/>
    </source>
</evidence>
<gene>
    <name evidence="1" type="ORF">AAFF_G00170020</name>
</gene>
<proteinExistence type="predicted"/>
<keyword evidence="2" id="KW-1185">Reference proteome</keyword>
<dbReference type="EMBL" id="JAINUG010000227">
    <property type="protein sequence ID" value="KAJ8386532.1"/>
    <property type="molecule type" value="Genomic_DNA"/>
</dbReference>
<dbReference type="AlphaFoldDB" id="A0AAD7W7D1"/>
<organism evidence="1 2">
    <name type="scientific">Aldrovandia affinis</name>
    <dbReference type="NCBI Taxonomy" id="143900"/>
    <lineage>
        <taxon>Eukaryota</taxon>
        <taxon>Metazoa</taxon>
        <taxon>Chordata</taxon>
        <taxon>Craniata</taxon>
        <taxon>Vertebrata</taxon>
        <taxon>Euteleostomi</taxon>
        <taxon>Actinopterygii</taxon>
        <taxon>Neopterygii</taxon>
        <taxon>Teleostei</taxon>
        <taxon>Notacanthiformes</taxon>
        <taxon>Halosauridae</taxon>
        <taxon>Aldrovandia</taxon>
    </lineage>
</organism>
<sequence>MTALFILAYVMCHRDGTIRYHLHSKKEKKTTLQFGNEIYSFASGILARDHDVYTIWKHHFGMRI</sequence>
<evidence type="ECO:0000313" key="1">
    <source>
        <dbReference type="EMBL" id="KAJ8386532.1"/>
    </source>
</evidence>
<comment type="caution">
    <text evidence="1">The sequence shown here is derived from an EMBL/GenBank/DDBJ whole genome shotgun (WGS) entry which is preliminary data.</text>
</comment>